<accession>A0A2S0KDF5</accession>
<keyword evidence="2" id="KW-0560">Oxidoreductase</keyword>
<dbReference type="SMART" id="SM00903">
    <property type="entry name" value="Flavin_Reduct"/>
    <property type="match status" value="1"/>
</dbReference>
<dbReference type="EMBL" id="CP027433">
    <property type="protein sequence ID" value="AVL99683.1"/>
    <property type="molecule type" value="Genomic_DNA"/>
</dbReference>
<dbReference type="Pfam" id="PF01613">
    <property type="entry name" value="Flavin_Reduct"/>
    <property type="match status" value="1"/>
</dbReference>
<dbReference type="RefSeq" id="WP_105941418.1">
    <property type="nucleotide sequence ID" value="NZ_CP027433.1"/>
</dbReference>
<proteinExistence type="inferred from homology"/>
<gene>
    <name evidence="4" type="ORF">C6V83_04715</name>
</gene>
<evidence type="ECO:0000313" key="4">
    <source>
        <dbReference type="EMBL" id="AVL99683.1"/>
    </source>
</evidence>
<dbReference type="PANTHER" id="PTHR30466:SF11">
    <property type="entry name" value="FLAVIN-DEPENDENT MONOOXYGENASE, REDUCTASE SUBUNIT HSAB"/>
    <property type="match status" value="1"/>
</dbReference>
<dbReference type="GO" id="GO:0010181">
    <property type="term" value="F:FMN binding"/>
    <property type="evidence" value="ECO:0007669"/>
    <property type="project" value="InterPro"/>
</dbReference>
<name>A0A2S0KDF5_9ACTN</name>
<feature type="domain" description="Flavin reductase like" evidence="3">
    <location>
        <begin position="18"/>
        <end position="164"/>
    </location>
</feature>
<reference evidence="4 5" key="1">
    <citation type="submission" date="2018-03" db="EMBL/GenBank/DDBJ databases">
        <title>Characteristics and genome of n-alkane degrading marine bacteria Gordonia iterans isolated from crude oil contaminated in Tae-an, South Korea.</title>
        <authorList>
            <person name="Lee S.-S."/>
            <person name="Kim H."/>
        </authorList>
    </citation>
    <scope>NUCLEOTIDE SEQUENCE [LARGE SCALE GENOMIC DNA]</scope>
    <source>
        <strain evidence="4 5">Co17</strain>
    </source>
</reference>
<sequence length="173" mass="18035">MTPPLAPADDAAALKQAYSCFPSGVVAVCRRVNDGAHGLVGMSASAFTTVSLDPPLVSVCVRRESETWPSLREAGELGVSVFSADQAGLCRRLAGPTADRFAGWTPIVQPRGAAFVPGATAHLSCSVAGEVPAGDHVVVLLRIEALRSDPSVEPLVFHASTFRALEARRALDS</sequence>
<dbReference type="InterPro" id="IPR012349">
    <property type="entry name" value="Split_barrel_FMN-bd"/>
</dbReference>
<dbReference type="KEGG" id="git:C6V83_04715"/>
<dbReference type="Gene3D" id="2.30.110.10">
    <property type="entry name" value="Electron Transport, Fmn-binding Protein, Chain A"/>
    <property type="match status" value="1"/>
</dbReference>
<evidence type="ECO:0000259" key="3">
    <source>
        <dbReference type="SMART" id="SM00903"/>
    </source>
</evidence>
<dbReference type="InterPro" id="IPR002563">
    <property type="entry name" value="Flavin_Rdtase-like_dom"/>
</dbReference>
<evidence type="ECO:0000313" key="5">
    <source>
        <dbReference type="Proteomes" id="UP000239814"/>
    </source>
</evidence>
<dbReference type="PANTHER" id="PTHR30466">
    <property type="entry name" value="FLAVIN REDUCTASE"/>
    <property type="match status" value="1"/>
</dbReference>
<keyword evidence="5" id="KW-1185">Reference proteome</keyword>
<dbReference type="Proteomes" id="UP000239814">
    <property type="component" value="Chromosome"/>
</dbReference>
<evidence type="ECO:0000256" key="2">
    <source>
        <dbReference type="ARBA" id="ARBA00023002"/>
    </source>
</evidence>
<comment type="similarity">
    <text evidence="1">Belongs to the non-flavoprotein flavin reductase family.</text>
</comment>
<dbReference type="OrthoDB" id="9792858at2"/>
<dbReference type="AlphaFoldDB" id="A0A2S0KDF5"/>
<organism evidence="4 5">
    <name type="scientific">Gordonia iterans</name>
    <dbReference type="NCBI Taxonomy" id="1004901"/>
    <lineage>
        <taxon>Bacteria</taxon>
        <taxon>Bacillati</taxon>
        <taxon>Actinomycetota</taxon>
        <taxon>Actinomycetes</taxon>
        <taxon>Mycobacteriales</taxon>
        <taxon>Gordoniaceae</taxon>
        <taxon>Gordonia</taxon>
    </lineage>
</organism>
<dbReference type="InterPro" id="IPR050268">
    <property type="entry name" value="NADH-dep_flavin_reductase"/>
</dbReference>
<protein>
    <submittedName>
        <fullName evidence="4">Flavin reductase</fullName>
    </submittedName>
</protein>
<dbReference type="SUPFAM" id="SSF50475">
    <property type="entry name" value="FMN-binding split barrel"/>
    <property type="match status" value="1"/>
</dbReference>
<evidence type="ECO:0000256" key="1">
    <source>
        <dbReference type="ARBA" id="ARBA00008898"/>
    </source>
</evidence>
<dbReference type="GO" id="GO:0042602">
    <property type="term" value="F:riboflavin reductase (NADPH) activity"/>
    <property type="evidence" value="ECO:0007669"/>
    <property type="project" value="TreeGrafter"/>
</dbReference>